<dbReference type="Pfam" id="PF00520">
    <property type="entry name" value="Ion_trans"/>
    <property type="match status" value="1"/>
</dbReference>
<evidence type="ECO:0000259" key="10">
    <source>
        <dbReference type="Pfam" id="PF18139"/>
    </source>
</evidence>
<feature type="transmembrane region" description="Helical" evidence="8">
    <location>
        <begin position="806"/>
        <end position="823"/>
    </location>
</feature>
<dbReference type="GO" id="GO:0099604">
    <property type="term" value="F:ligand-gated calcium channel activity"/>
    <property type="evidence" value="ECO:0007669"/>
    <property type="project" value="TreeGrafter"/>
</dbReference>
<evidence type="ECO:0000256" key="6">
    <source>
        <dbReference type="ARBA" id="ARBA00023136"/>
    </source>
</evidence>
<feature type="domain" description="TRPM-like" evidence="11">
    <location>
        <begin position="518"/>
        <end position="625"/>
    </location>
</feature>
<evidence type="ECO:0000256" key="5">
    <source>
        <dbReference type="ARBA" id="ARBA00023065"/>
    </source>
</evidence>
<evidence type="ECO:0000256" key="8">
    <source>
        <dbReference type="SAM" id="Phobius"/>
    </source>
</evidence>
<dbReference type="OrthoDB" id="9994106at2759"/>
<keyword evidence="3 8" id="KW-0812">Transmembrane</keyword>
<feature type="domain" description="TRPM SLOG" evidence="10">
    <location>
        <begin position="31"/>
        <end position="114"/>
    </location>
</feature>
<dbReference type="InterPro" id="IPR041491">
    <property type="entry name" value="TRPM_SLOG"/>
</dbReference>
<feature type="domain" description="TRPM SLOG" evidence="10">
    <location>
        <begin position="171"/>
        <end position="222"/>
    </location>
</feature>
<keyword evidence="12" id="KW-0378">Hydrolase</keyword>
<keyword evidence="4 8" id="KW-1133">Transmembrane helix</keyword>
<name>A0A8S3QRL0_MYTED</name>
<accession>A0A8S3QRL0</accession>
<reference evidence="12" key="1">
    <citation type="submission" date="2021-03" db="EMBL/GenBank/DDBJ databases">
        <authorList>
            <person name="Bekaert M."/>
        </authorList>
    </citation>
    <scope>NUCLEOTIDE SEQUENCE</scope>
</reference>
<evidence type="ECO:0000256" key="4">
    <source>
        <dbReference type="ARBA" id="ARBA00022989"/>
    </source>
</evidence>
<comment type="caution">
    <text evidence="12">The sequence shown here is derived from an EMBL/GenBank/DDBJ whole genome shotgun (WGS) entry which is preliminary data.</text>
</comment>
<evidence type="ECO:0000256" key="3">
    <source>
        <dbReference type="ARBA" id="ARBA00022692"/>
    </source>
</evidence>
<evidence type="ECO:0000256" key="1">
    <source>
        <dbReference type="ARBA" id="ARBA00004141"/>
    </source>
</evidence>
<keyword evidence="13" id="KW-1185">Reference proteome</keyword>
<evidence type="ECO:0000256" key="2">
    <source>
        <dbReference type="ARBA" id="ARBA00022448"/>
    </source>
</evidence>
<dbReference type="EMBL" id="CAJPWZ010000720">
    <property type="protein sequence ID" value="CAG2199286.1"/>
    <property type="molecule type" value="Genomic_DNA"/>
</dbReference>
<feature type="transmembrane region" description="Helical" evidence="8">
    <location>
        <begin position="769"/>
        <end position="794"/>
    </location>
</feature>
<keyword evidence="5" id="KW-0406">Ion transport</keyword>
<comment type="subcellular location">
    <subcellularLocation>
        <location evidence="1">Membrane</location>
        <topology evidence="1">Multi-pass membrane protein</topology>
    </subcellularLocation>
</comment>
<organism evidence="12 13">
    <name type="scientific">Mytilus edulis</name>
    <name type="common">Blue mussel</name>
    <dbReference type="NCBI Taxonomy" id="6550"/>
    <lineage>
        <taxon>Eukaryota</taxon>
        <taxon>Metazoa</taxon>
        <taxon>Spiralia</taxon>
        <taxon>Lophotrochozoa</taxon>
        <taxon>Mollusca</taxon>
        <taxon>Bivalvia</taxon>
        <taxon>Autobranchia</taxon>
        <taxon>Pteriomorphia</taxon>
        <taxon>Mytilida</taxon>
        <taxon>Mytiloidea</taxon>
        <taxon>Mytilidae</taxon>
        <taxon>Mytilinae</taxon>
        <taxon>Mytilus</taxon>
    </lineage>
</organism>
<keyword evidence="7" id="KW-0407">Ion channel</keyword>
<dbReference type="AlphaFoldDB" id="A0A8S3QRL0"/>
<dbReference type="Pfam" id="PF25508">
    <property type="entry name" value="TRPM2"/>
    <property type="match status" value="1"/>
</dbReference>
<evidence type="ECO:0000313" key="12">
    <source>
        <dbReference type="EMBL" id="CAG2199286.1"/>
    </source>
</evidence>
<dbReference type="GO" id="GO:0005886">
    <property type="term" value="C:plasma membrane"/>
    <property type="evidence" value="ECO:0007669"/>
    <property type="project" value="TreeGrafter"/>
</dbReference>
<dbReference type="InterPro" id="IPR057366">
    <property type="entry name" value="TRPM-like"/>
</dbReference>
<feature type="transmembrane region" description="Helical" evidence="8">
    <location>
        <begin position="931"/>
        <end position="956"/>
    </location>
</feature>
<protein>
    <submittedName>
        <fullName evidence="12">TRPM2</fullName>
        <ecNumber evidence="12">3.6.1.13</ecNumber>
    </submittedName>
</protein>
<feature type="domain" description="Ion transport" evidence="9">
    <location>
        <begin position="695"/>
        <end position="965"/>
    </location>
</feature>
<keyword evidence="6 8" id="KW-0472">Membrane</keyword>
<dbReference type="EC" id="3.6.1.13" evidence="12"/>
<dbReference type="PANTHER" id="PTHR13800">
    <property type="entry name" value="TRANSIENT RECEPTOR POTENTIAL CATION CHANNEL, SUBFAMILY M, MEMBER 6"/>
    <property type="match status" value="1"/>
</dbReference>
<sequence length="1046" mass="121748">MEENFLWENFLQLLKKKTSELENQQKGPYRKPETPKLVLSVIGDSKSFVPKPWLASVFKQGLIATAKGAKDCFILYKGSSEKVSSIVREAVEDFSRLQSEGDGVFISLLGILPEYEDHVKHYRWEKHSDCILGEIYDIRMEKKKSYAEFHASILKGIIKNKIYFMTLEDKALEWNVPVLTIVAEGDLDTIEAVKDVLKQDLPILIIKGSGKASDFLAEFIEKDTIDISEYIKDKTPLLFGISSHDLMKSELDSKGSDSNQRNDLMSNMEAIKQNKCLITIIDINKQTQPKQFTDAVTKAIIRGWSRNKSGADDNIYSFDLIKQEGSYDQGCIDNDTYSLPVESNTKERVNPTAVSTNAICGTLQASNRKFMNSYKKILTPSSLPLYYYIAYQFIQEMQGEKTVIIENFNMLLKEAIVADRDEYVSVLLEEEGVHFNDNYFPAIYKETFQSQRKARTALQNVFKWGSSPVIHEFKEFCISKEKKKDSKVYELTTIEVCMIAGRQICQALLGYPRVNSLNRTEKWSAYQDLLIWAIFVNRPTLATIFWMKCEQPLCNSVYKRMAASANDQSTKSDMVAQSRLFADRALDLQSRLYDDDAELAMDLVLTEHIVWDITISPMQCAYEHDMLDVLAQTCPQRCLNKIWYSGISSSLGGFWKKGCSNIWCCCCKKCSPYEGPKVFVAPLTRFLLHYVFFFGALVCYSAFLLEMDVYHGVESIGFYEKAIYLYLVGDIFEEYRNLFQKDAIVVTKISKSTHDKKLRHSRWYRLKKYLFNFWNILDVLSYTLTIVAIFVRVFRSTKTNKTYRRFFSMSLFAMYMRFLHVLLMSRKIGPKIIMIKEMLKDLFRFIGILFVFMIGVGVLYHANMYPQHEDMWTSGEWRYWRIWKIIYIPYWQIYGEPMLEQFEANSTTPCTTIQSEWESNPAIERCNEYDWILVVITALYMLISNLLLVNLLIAVFSYRFERVQEISEKLWRYLRYEVIMDYRTRIPAPLNLVIRPIYIAYRCIMCIKNQIEKDKEQDDKAASHKRALDKINTLQSLNAIKCVHKF</sequence>
<gene>
    <name evidence="12" type="ORF">MEDL_13982</name>
</gene>
<dbReference type="Pfam" id="PF18139">
    <property type="entry name" value="LSDAT_euk"/>
    <property type="match status" value="2"/>
</dbReference>
<dbReference type="GO" id="GO:0047631">
    <property type="term" value="F:ADP-ribose diphosphatase activity"/>
    <property type="evidence" value="ECO:0007669"/>
    <property type="project" value="UniProtKB-EC"/>
</dbReference>
<evidence type="ECO:0000259" key="9">
    <source>
        <dbReference type="Pfam" id="PF00520"/>
    </source>
</evidence>
<feature type="transmembrane region" description="Helical" evidence="8">
    <location>
        <begin position="686"/>
        <end position="705"/>
    </location>
</feature>
<keyword evidence="2" id="KW-0813">Transport</keyword>
<evidence type="ECO:0000313" key="13">
    <source>
        <dbReference type="Proteomes" id="UP000683360"/>
    </source>
</evidence>
<proteinExistence type="predicted"/>
<evidence type="ECO:0000256" key="7">
    <source>
        <dbReference type="ARBA" id="ARBA00023303"/>
    </source>
</evidence>
<dbReference type="InterPro" id="IPR005821">
    <property type="entry name" value="Ion_trans_dom"/>
</dbReference>
<dbReference type="Proteomes" id="UP000683360">
    <property type="component" value="Unassembled WGS sequence"/>
</dbReference>
<dbReference type="InterPro" id="IPR050927">
    <property type="entry name" value="TRPM"/>
</dbReference>
<dbReference type="PANTHER" id="PTHR13800:SF12">
    <property type="entry name" value="TRANSIENT RECEPTOR POTENTIAL CATION CHANNEL SUBFAMILY M MEMBER-LIKE 2"/>
    <property type="match status" value="1"/>
</dbReference>
<feature type="transmembrane region" description="Helical" evidence="8">
    <location>
        <begin position="843"/>
        <end position="862"/>
    </location>
</feature>
<evidence type="ECO:0000259" key="11">
    <source>
        <dbReference type="Pfam" id="PF25508"/>
    </source>
</evidence>